<evidence type="ECO:0000313" key="2">
    <source>
        <dbReference type="Proteomes" id="UP000054481"/>
    </source>
</evidence>
<gene>
    <name evidence="1" type="ORF">HIM_05094</name>
</gene>
<keyword evidence="2" id="KW-1185">Reference proteome</keyword>
<dbReference type="EMBL" id="KQ030516">
    <property type="protein sequence ID" value="KJZ75631.1"/>
    <property type="molecule type" value="Genomic_DNA"/>
</dbReference>
<name>A0A0F7ZKT8_9HYPO</name>
<reference evidence="1 2" key="1">
    <citation type="journal article" date="2014" name="Genome Biol. Evol.">
        <title>Comparative genomics and transcriptomics analyses reveal divergent lifestyle features of nematode endoparasitic fungus Hirsutella minnesotensis.</title>
        <authorList>
            <person name="Lai Y."/>
            <person name="Liu K."/>
            <person name="Zhang X."/>
            <person name="Zhang X."/>
            <person name="Li K."/>
            <person name="Wang N."/>
            <person name="Shu C."/>
            <person name="Wu Y."/>
            <person name="Wang C."/>
            <person name="Bushley K.E."/>
            <person name="Xiang M."/>
            <person name="Liu X."/>
        </authorList>
    </citation>
    <scope>NUCLEOTIDE SEQUENCE [LARGE SCALE GENOMIC DNA]</scope>
    <source>
        <strain evidence="1 2">3608</strain>
    </source>
</reference>
<proteinExistence type="predicted"/>
<organism evidence="1 2">
    <name type="scientific">Hirsutella minnesotensis 3608</name>
    <dbReference type="NCBI Taxonomy" id="1043627"/>
    <lineage>
        <taxon>Eukaryota</taxon>
        <taxon>Fungi</taxon>
        <taxon>Dikarya</taxon>
        <taxon>Ascomycota</taxon>
        <taxon>Pezizomycotina</taxon>
        <taxon>Sordariomycetes</taxon>
        <taxon>Hypocreomycetidae</taxon>
        <taxon>Hypocreales</taxon>
        <taxon>Ophiocordycipitaceae</taxon>
        <taxon>Hirsutella</taxon>
    </lineage>
</organism>
<evidence type="ECO:0000313" key="1">
    <source>
        <dbReference type="EMBL" id="KJZ75631.1"/>
    </source>
</evidence>
<dbReference type="Proteomes" id="UP000054481">
    <property type="component" value="Unassembled WGS sequence"/>
</dbReference>
<sequence>MSTTDDVRAKLYASGKGFRDVIIAGESMSSEDYIAYGQIISKLFDLAYAAKDQNTYSQACALRKEWVLYRRVDGIATEQRYTIAKLGADMVKMQEAWVEDDSAEERDLKEKGA</sequence>
<protein>
    <submittedName>
        <fullName evidence="1">Uncharacterized protein</fullName>
    </submittedName>
</protein>
<accession>A0A0F7ZKT8</accession>
<dbReference type="AlphaFoldDB" id="A0A0F7ZKT8"/>